<comment type="caution">
    <text evidence="1">The sequence shown here is derived from an EMBL/GenBank/DDBJ whole genome shotgun (WGS) entry which is preliminary data.</text>
</comment>
<dbReference type="AlphaFoldDB" id="A0A8S9SBD0"/>
<accession>A0A8S9SBD0</accession>
<reference evidence="1" key="1">
    <citation type="submission" date="2019-12" db="EMBL/GenBank/DDBJ databases">
        <title>Genome sequencing and annotation of Brassica cretica.</title>
        <authorList>
            <person name="Studholme D.J."/>
            <person name="Sarris P."/>
        </authorList>
    </citation>
    <scope>NUCLEOTIDE SEQUENCE</scope>
    <source>
        <strain evidence="1">PFS-109/04</strain>
        <tissue evidence="1">Leaf</tissue>
    </source>
</reference>
<dbReference type="EMBL" id="QGKX02000088">
    <property type="protein sequence ID" value="KAF3589988.1"/>
    <property type="molecule type" value="Genomic_DNA"/>
</dbReference>
<evidence type="ECO:0000313" key="1">
    <source>
        <dbReference type="EMBL" id="KAF3589988.1"/>
    </source>
</evidence>
<proteinExistence type="predicted"/>
<protein>
    <submittedName>
        <fullName evidence="1">Uncharacterized protein</fullName>
    </submittedName>
</protein>
<dbReference type="Proteomes" id="UP000712600">
    <property type="component" value="Unassembled WGS sequence"/>
</dbReference>
<sequence>MLLSILYGQEEVLSRERSVPRVQISQSSEVRYSTGRFEELSRSGRRFCPSPDQSVEACQFLHDEAEVMSNSRSAQSSPVKSSIGFWLSLLRSTSCLSPRTLKPEARKIFSVKVRNILEFIKNIQSIRTGAGKYSGLIAGQKFTGRIEIAQMNREARGVSMHESRTWCQVSSKMSVNRSTTCRRA</sequence>
<gene>
    <name evidence="1" type="ORF">F2Q69_00029046</name>
</gene>
<evidence type="ECO:0000313" key="2">
    <source>
        <dbReference type="Proteomes" id="UP000712600"/>
    </source>
</evidence>
<organism evidence="1 2">
    <name type="scientific">Brassica cretica</name>
    <name type="common">Mustard</name>
    <dbReference type="NCBI Taxonomy" id="69181"/>
    <lineage>
        <taxon>Eukaryota</taxon>
        <taxon>Viridiplantae</taxon>
        <taxon>Streptophyta</taxon>
        <taxon>Embryophyta</taxon>
        <taxon>Tracheophyta</taxon>
        <taxon>Spermatophyta</taxon>
        <taxon>Magnoliopsida</taxon>
        <taxon>eudicotyledons</taxon>
        <taxon>Gunneridae</taxon>
        <taxon>Pentapetalae</taxon>
        <taxon>rosids</taxon>
        <taxon>malvids</taxon>
        <taxon>Brassicales</taxon>
        <taxon>Brassicaceae</taxon>
        <taxon>Brassiceae</taxon>
        <taxon>Brassica</taxon>
    </lineage>
</organism>
<name>A0A8S9SBD0_BRACR</name>